<reference evidence="9 10" key="1">
    <citation type="journal article" date="2018" name="Int. J. Syst. Evol. Microbiol.">
        <title>Mesosutterella multiformis gen. nov., sp. nov., a member of the family Sutterellaceae and Sutterella megalosphaeroides sp. nov., isolated from human faeces.</title>
        <authorList>
            <person name="Sakamoto M."/>
            <person name="Ikeyama N."/>
            <person name="Kunihiro T."/>
            <person name="Iino T."/>
            <person name="Yuki M."/>
            <person name="Ohkuma M."/>
        </authorList>
    </citation>
    <scope>NUCLEOTIDE SEQUENCE [LARGE SCALE GENOMIC DNA]</scope>
    <source>
        <strain evidence="9 10">4NBBH2</strain>
    </source>
</reference>
<evidence type="ECO:0000256" key="7">
    <source>
        <dbReference type="PIRSR" id="PIRSR002854-1"/>
    </source>
</evidence>
<name>A0A388SCQ8_9BURK</name>
<evidence type="ECO:0000256" key="6">
    <source>
        <dbReference type="PIRNR" id="PIRNR002854"/>
    </source>
</evidence>
<comment type="similarity">
    <text evidence="6">Belongs to the nlpA lipoprotein family.</text>
</comment>
<evidence type="ECO:0000256" key="1">
    <source>
        <dbReference type="ARBA" id="ARBA00004635"/>
    </source>
</evidence>
<comment type="caution">
    <text evidence="9">The sequence shown here is derived from an EMBL/GenBank/DDBJ whole genome shotgun (WGS) entry which is preliminary data.</text>
</comment>
<dbReference type="Gene3D" id="3.40.190.10">
    <property type="entry name" value="Periplasmic binding protein-like II"/>
    <property type="match status" value="2"/>
</dbReference>
<evidence type="ECO:0000313" key="9">
    <source>
        <dbReference type="EMBL" id="GBO93995.1"/>
    </source>
</evidence>
<dbReference type="Pfam" id="PF03180">
    <property type="entry name" value="Lipoprotein_9"/>
    <property type="match status" value="1"/>
</dbReference>
<dbReference type="PROSITE" id="PS51257">
    <property type="entry name" value="PROKAR_LIPOPROTEIN"/>
    <property type="match status" value="1"/>
</dbReference>
<keyword evidence="3" id="KW-0472">Membrane</keyword>
<dbReference type="AlphaFoldDB" id="A0A388SCQ8"/>
<evidence type="ECO:0000256" key="5">
    <source>
        <dbReference type="ARBA" id="ARBA00023288"/>
    </source>
</evidence>
<accession>A0A388SCQ8</accession>
<keyword evidence="10" id="KW-1185">Reference proteome</keyword>
<feature type="lipid moiety-binding region" description="S-diacylglycerol cysteine" evidence="7">
    <location>
        <position position="22"/>
    </location>
</feature>
<evidence type="ECO:0000256" key="3">
    <source>
        <dbReference type="ARBA" id="ARBA00023136"/>
    </source>
</evidence>
<gene>
    <name evidence="9" type="ORF">MESMUL_13490</name>
</gene>
<dbReference type="RefSeq" id="WP_116270272.1">
    <property type="nucleotide sequence ID" value="NZ_BGZJ01000001.1"/>
</dbReference>
<dbReference type="InterPro" id="IPR006311">
    <property type="entry name" value="TAT_signal"/>
</dbReference>
<dbReference type="PROSITE" id="PS51318">
    <property type="entry name" value="TAT"/>
    <property type="match status" value="1"/>
</dbReference>
<evidence type="ECO:0000256" key="2">
    <source>
        <dbReference type="ARBA" id="ARBA00022729"/>
    </source>
</evidence>
<protein>
    <recommendedName>
        <fullName evidence="6">Lipoprotein</fullName>
    </recommendedName>
</protein>
<dbReference type="InterPro" id="IPR004872">
    <property type="entry name" value="Lipoprotein_NlpA"/>
</dbReference>
<dbReference type="PANTHER" id="PTHR30429:SF0">
    <property type="entry name" value="METHIONINE-BINDING LIPOPROTEIN METQ"/>
    <property type="match status" value="1"/>
</dbReference>
<evidence type="ECO:0000256" key="4">
    <source>
        <dbReference type="ARBA" id="ARBA00023139"/>
    </source>
</evidence>
<keyword evidence="5 6" id="KW-0449">Lipoprotein</keyword>
<feature type="chain" id="PRO_5017204276" description="Lipoprotein" evidence="8">
    <location>
        <begin position="28"/>
        <end position="283"/>
    </location>
</feature>
<dbReference type="CDD" id="cd13597">
    <property type="entry name" value="PBP2_lipoprotein_Tp32"/>
    <property type="match status" value="1"/>
</dbReference>
<dbReference type="OrthoDB" id="9812878at2"/>
<sequence>MKRRQFLALASSAAAAAILTACGKKEAASSAAATATAGSSAAAGNVTIKVGATPVPHADLLKVAAKNLEKEGVTLQIVEFNDYVEPNTALEDKSIDANFFQHKPYLDDFQKQHKTHLLALAPIHIEPIGLYAGKSKDLKNIKNGATIAIPNDATNGGRALLLLQSAGIIQLKKGTGINATKADIVSNPHNVKLQELEAAQIPRSLKDVDFAVINSNFALTVNLNPVKDALFIEDSKSPYANYLVVLQGDENRPEIQKLVKALQSPEVKEYIDKNLKGAVVAAF</sequence>
<evidence type="ECO:0000313" key="10">
    <source>
        <dbReference type="Proteomes" id="UP000266091"/>
    </source>
</evidence>
<keyword evidence="2 8" id="KW-0732">Signal</keyword>
<dbReference type="GO" id="GO:0016020">
    <property type="term" value="C:membrane"/>
    <property type="evidence" value="ECO:0007669"/>
    <property type="project" value="UniProtKB-SubCell"/>
</dbReference>
<proteinExistence type="inferred from homology"/>
<evidence type="ECO:0000256" key="8">
    <source>
        <dbReference type="SAM" id="SignalP"/>
    </source>
</evidence>
<dbReference type="Proteomes" id="UP000266091">
    <property type="component" value="Unassembled WGS sequence"/>
</dbReference>
<dbReference type="EMBL" id="BGZJ01000001">
    <property type="protein sequence ID" value="GBO93995.1"/>
    <property type="molecule type" value="Genomic_DNA"/>
</dbReference>
<comment type="subcellular location">
    <subcellularLocation>
        <location evidence="1">Membrane</location>
        <topology evidence="1">Lipid-anchor</topology>
    </subcellularLocation>
</comment>
<keyword evidence="4" id="KW-0564">Palmitate</keyword>
<dbReference type="SUPFAM" id="SSF53850">
    <property type="entry name" value="Periplasmic binding protein-like II"/>
    <property type="match status" value="1"/>
</dbReference>
<organism evidence="9 10">
    <name type="scientific">Mesosutterella multiformis</name>
    <dbReference type="NCBI Taxonomy" id="2259133"/>
    <lineage>
        <taxon>Bacteria</taxon>
        <taxon>Pseudomonadati</taxon>
        <taxon>Pseudomonadota</taxon>
        <taxon>Betaproteobacteria</taxon>
        <taxon>Burkholderiales</taxon>
        <taxon>Sutterellaceae</taxon>
        <taxon>Mesosutterella</taxon>
    </lineage>
</organism>
<dbReference type="PIRSF" id="PIRSF002854">
    <property type="entry name" value="MetQ"/>
    <property type="match status" value="1"/>
</dbReference>
<feature type="signal peptide" evidence="8">
    <location>
        <begin position="1"/>
        <end position="27"/>
    </location>
</feature>
<dbReference type="PANTHER" id="PTHR30429">
    <property type="entry name" value="D-METHIONINE-BINDING LIPOPROTEIN METQ"/>
    <property type="match status" value="1"/>
</dbReference>